<gene>
    <name evidence="1" type="ORF">FB45DRAFT_355405</name>
</gene>
<protein>
    <submittedName>
        <fullName evidence="1">Uncharacterized protein</fullName>
    </submittedName>
</protein>
<keyword evidence="2" id="KW-1185">Reference proteome</keyword>
<reference evidence="1" key="1">
    <citation type="submission" date="2023-03" db="EMBL/GenBank/DDBJ databases">
        <title>Massive genome expansion in bonnet fungi (Mycena s.s.) driven by repeated elements and novel gene families across ecological guilds.</title>
        <authorList>
            <consortium name="Lawrence Berkeley National Laboratory"/>
            <person name="Harder C.B."/>
            <person name="Miyauchi S."/>
            <person name="Viragh M."/>
            <person name="Kuo A."/>
            <person name="Thoen E."/>
            <person name="Andreopoulos B."/>
            <person name="Lu D."/>
            <person name="Skrede I."/>
            <person name="Drula E."/>
            <person name="Henrissat B."/>
            <person name="Morin E."/>
            <person name="Kohler A."/>
            <person name="Barry K."/>
            <person name="LaButti K."/>
            <person name="Morin E."/>
            <person name="Salamov A."/>
            <person name="Lipzen A."/>
            <person name="Mereny Z."/>
            <person name="Hegedus B."/>
            <person name="Baldrian P."/>
            <person name="Stursova M."/>
            <person name="Weitz H."/>
            <person name="Taylor A."/>
            <person name="Grigoriev I.V."/>
            <person name="Nagy L.G."/>
            <person name="Martin F."/>
            <person name="Kauserud H."/>
        </authorList>
    </citation>
    <scope>NUCLEOTIDE SEQUENCE</scope>
    <source>
        <strain evidence="1">9284</strain>
    </source>
</reference>
<evidence type="ECO:0000313" key="2">
    <source>
        <dbReference type="Proteomes" id="UP001221142"/>
    </source>
</evidence>
<dbReference type="EMBL" id="JARKIF010000004">
    <property type="protein sequence ID" value="KAJ7641338.1"/>
    <property type="molecule type" value="Genomic_DNA"/>
</dbReference>
<name>A0AAD7C7C9_9AGAR</name>
<organism evidence="1 2">
    <name type="scientific">Roridomyces roridus</name>
    <dbReference type="NCBI Taxonomy" id="1738132"/>
    <lineage>
        <taxon>Eukaryota</taxon>
        <taxon>Fungi</taxon>
        <taxon>Dikarya</taxon>
        <taxon>Basidiomycota</taxon>
        <taxon>Agaricomycotina</taxon>
        <taxon>Agaricomycetes</taxon>
        <taxon>Agaricomycetidae</taxon>
        <taxon>Agaricales</taxon>
        <taxon>Marasmiineae</taxon>
        <taxon>Mycenaceae</taxon>
        <taxon>Roridomyces</taxon>
    </lineage>
</organism>
<proteinExistence type="predicted"/>
<sequence>MLESLPPELFARVLEIAVETWGIGFLPPICMVSARCYQVIISTPSLWGILVIGKDSSGRILSTQLEKAKESDLRLTFTRAWNRRKPVLKVIIPNLAALVHTWVQVDMPTNALTGSTRWVDMGRVEALALHYHGMDQQAIDKFFESSQGFVPRNLHSFTATALPEEWVTKILNPRITYFEISHVGLSASTAQRYLSLVPNVLHRSFPARHFALSMGLQRNSTPIPSDQSSTPRHWGSYTSPCEHASACITHPVHPRLHSSHGIGILAMEPTGFRAIGLAKPRALPLSIRRRYTLPGHLAIPLTLPSSVSTSPTSVNWGIPPRRGATRIFSLPCLRLTVEALTGSARPSSICA</sequence>
<accession>A0AAD7C7C9</accession>
<evidence type="ECO:0000313" key="1">
    <source>
        <dbReference type="EMBL" id="KAJ7641338.1"/>
    </source>
</evidence>
<dbReference type="Proteomes" id="UP001221142">
    <property type="component" value="Unassembled WGS sequence"/>
</dbReference>
<dbReference type="AlphaFoldDB" id="A0AAD7C7C9"/>
<comment type="caution">
    <text evidence="1">The sequence shown here is derived from an EMBL/GenBank/DDBJ whole genome shotgun (WGS) entry which is preliminary data.</text>
</comment>